<accession>A0A0E9MQE0</accession>
<proteinExistence type="predicted"/>
<keyword evidence="2" id="KW-1185">Reference proteome</keyword>
<dbReference type="Proteomes" id="UP000033202">
    <property type="component" value="Unassembled WGS sequence"/>
</dbReference>
<dbReference type="AlphaFoldDB" id="A0A0E9MQE0"/>
<protein>
    <submittedName>
        <fullName evidence="1">Uncharacterized protein</fullName>
    </submittedName>
</protein>
<comment type="caution">
    <text evidence="1">The sequence shown here is derived from an EMBL/GenBank/DDBJ whole genome shotgun (WGS) entry which is preliminary data.</text>
</comment>
<sequence>MAAVSTLIETAGLVHVDEQAPGDVMLMRAGPAQLHLAIRTRRGIVHADAALRRVVERPGAPEWEVLGLWRRLF</sequence>
<name>A0A0E9MQE0_9SPHN</name>
<gene>
    <name evidence="1" type="ORF">SCH01S_29_00380</name>
</gene>
<organism evidence="1 2">
    <name type="scientific">Sphingomonas changbaiensis NBRC 104936</name>
    <dbReference type="NCBI Taxonomy" id="1219043"/>
    <lineage>
        <taxon>Bacteria</taxon>
        <taxon>Pseudomonadati</taxon>
        <taxon>Pseudomonadota</taxon>
        <taxon>Alphaproteobacteria</taxon>
        <taxon>Sphingomonadales</taxon>
        <taxon>Sphingomonadaceae</taxon>
        <taxon>Sphingomonas</taxon>
    </lineage>
</organism>
<reference evidence="1 2" key="1">
    <citation type="submission" date="2015-04" db="EMBL/GenBank/DDBJ databases">
        <title>Whole genome shotgun sequence of Sphingomonas changbaiensis NBRC 104936.</title>
        <authorList>
            <person name="Katano-Makiyama Y."/>
            <person name="Hosoyama A."/>
            <person name="Hashimoto M."/>
            <person name="Noguchi M."/>
            <person name="Tsuchikane K."/>
            <person name="Ohji S."/>
            <person name="Yamazoe A."/>
            <person name="Ichikawa N."/>
            <person name="Kimura A."/>
            <person name="Fujita N."/>
        </authorList>
    </citation>
    <scope>NUCLEOTIDE SEQUENCE [LARGE SCALE GENOMIC DNA]</scope>
    <source>
        <strain evidence="1 2">NBRC 104936</strain>
    </source>
</reference>
<dbReference type="RefSeq" id="WP_174436029.1">
    <property type="nucleotide sequence ID" value="NZ_BBWU01000029.1"/>
</dbReference>
<dbReference type="STRING" id="1219043.SCH01S_29_00380"/>
<evidence type="ECO:0000313" key="2">
    <source>
        <dbReference type="Proteomes" id="UP000033202"/>
    </source>
</evidence>
<evidence type="ECO:0000313" key="1">
    <source>
        <dbReference type="EMBL" id="GAO39350.1"/>
    </source>
</evidence>
<dbReference type="EMBL" id="BBWU01000029">
    <property type="protein sequence ID" value="GAO39350.1"/>
    <property type="molecule type" value="Genomic_DNA"/>
</dbReference>